<gene>
    <name evidence="1" type="ORF">LPTSP4_33670</name>
</gene>
<comment type="caution">
    <text evidence="1">The sequence shown here is derived from an EMBL/GenBank/DDBJ whole genome shotgun (WGS) entry which is preliminary data.</text>
</comment>
<evidence type="ECO:0000313" key="2">
    <source>
        <dbReference type="Proteomes" id="UP000245133"/>
    </source>
</evidence>
<dbReference type="AlphaFoldDB" id="A0A2P2E4N2"/>
<dbReference type="Proteomes" id="UP000245133">
    <property type="component" value="Unassembled WGS sequence"/>
</dbReference>
<name>A0A2P2E4N2_9LEPT</name>
<dbReference type="EMBL" id="BFBB01000009">
    <property type="protein sequence ID" value="GBF51829.1"/>
    <property type="molecule type" value="Genomic_DNA"/>
</dbReference>
<reference evidence="1 2" key="1">
    <citation type="submission" date="2018-02" db="EMBL/GenBank/DDBJ databases">
        <title>Novel Leptospira species isolated from soil and water in Japan.</title>
        <authorList>
            <person name="Nakao R."/>
            <person name="Masuzawa T."/>
        </authorList>
    </citation>
    <scope>NUCLEOTIDE SEQUENCE [LARGE SCALE GENOMIC DNA]</scope>
    <source>
        <strain evidence="1 2">YH101</strain>
    </source>
</reference>
<sequence length="56" mass="6371">MFRAQRSFPVSQFPRLAKNSPANNGSEASEFFSLSCESKLRTEQAFRKENAMNKKA</sequence>
<evidence type="ECO:0000313" key="1">
    <source>
        <dbReference type="EMBL" id="GBF51829.1"/>
    </source>
</evidence>
<accession>A0A2P2E4N2</accession>
<proteinExistence type="predicted"/>
<keyword evidence="2" id="KW-1185">Reference proteome</keyword>
<organism evidence="1 2">
    <name type="scientific">Leptospira ryugenii</name>
    <dbReference type="NCBI Taxonomy" id="1917863"/>
    <lineage>
        <taxon>Bacteria</taxon>
        <taxon>Pseudomonadati</taxon>
        <taxon>Spirochaetota</taxon>
        <taxon>Spirochaetia</taxon>
        <taxon>Leptospirales</taxon>
        <taxon>Leptospiraceae</taxon>
        <taxon>Leptospira</taxon>
    </lineage>
</organism>
<protein>
    <submittedName>
        <fullName evidence="1">Uncharacterized protein</fullName>
    </submittedName>
</protein>